<comment type="subcellular location">
    <subcellularLocation>
        <location evidence="1">Cell outer membrane</location>
    </subcellularLocation>
</comment>
<organism evidence="7 8">
    <name type="scientific">Chitinophaga caseinilytica</name>
    <dbReference type="NCBI Taxonomy" id="2267521"/>
    <lineage>
        <taxon>Bacteria</taxon>
        <taxon>Pseudomonadati</taxon>
        <taxon>Bacteroidota</taxon>
        <taxon>Chitinophagia</taxon>
        <taxon>Chitinophagales</taxon>
        <taxon>Chitinophagaceae</taxon>
        <taxon>Chitinophaga</taxon>
    </lineage>
</organism>
<dbReference type="Proteomes" id="UP001449657">
    <property type="component" value="Chromosome"/>
</dbReference>
<keyword evidence="8" id="KW-1185">Reference proteome</keyword>
<evidence type="ECO:0000259" key="6">
    <source>
        <dbReference type="Pfam" id="PF07980"/>
    </source>
</evidence>
<gene>
    <name evidence="7" type="ORF">WJU22_09165</name>
</gene>
<evidence type="ECO:0000313" key="7">
    <source>
        <dbReference type="EMBL" id="WZN48343.1"/>
    </source>
</evidence>
<dbReference type="RefSeq" id="WP_341842937.1">
    <property type="nucleotide sequence ID" value="NZ_CP149792.1"/>
</dbReference>
<comment type="similarity">
    <text evidence="2">Belongs to the SusD family.</text>
</comment>
<keyword evidence="3" id="KW-0732">Signal</keyword>
<protein>
    <submittedName>
        <fullName evidence="7">RagB/SusD family nutrient uptake outer membrane protein</fullName>
    </submittedName>
</protein>
<evidence type="ECO:0000256" key="2">
    <source>
        <dbReference type="ARBA" id="ARBA00006275"/>
    </source>
</evidence>
<name>A0ABZ2Z804_9BACT</name>
<dbReference type="EMBL" id="CP150096">
    <property type="protein sequence ID" value="WZN48343.1"/>
    <property type="molecule type" value="Genomic_DNA"/>
</dbReference>
<evidence type="ECO:0000256" key="5">
    <source>
        <dbReference type="ARBA" id="ARBA00023237"/>
    </source>
</evidence>
<keyword evidence="4" id="KW-0472">Membrane</keyword>
<sequence>MKKIIIAILAAGAVAGSACKKGFLDRYPTTEISPQLFFKSESDLSMYVYGLLNHPGAGIYSAEQSTDNCATTGGQTIITMMTGSPNSRNMPNAWGWSRLRSINYFLENYQQAKVTEEVKAHYAGIARYYRAMFYMDKIRTFSDVPWYGRTLNPTDTALLYSARTPRAQVMDSVIADLVFAAANVKESVPDGTPGRWAVKAAYARIALYEGTFRKYHPELNLAATANRFLDSARKQAQDIMSSGKFKLANSYTELFNSADLSGNKEVILNCPYDVTKRGGSSSNNNGYMFGDYEQSPSRDLIQTYLMKDGSRYTDKPGYEQFQFVQEFTDRDPRLSMTIVPPGFVRLPSTLPYVQQFANNFTGYHQLKGYFNFSTDAQVTGSTDVPSIRFAEILLTYAEAVAEMGTVTQTDIDNTIGLLRTRVAMPPLNMAAANAAPDALLAAKYPGVQGANKGLILEIRRERRVEMAMEGLRYDDVMRWYAGKSLEKHAFGMYFPGLGQYDLTGDGVADVILVSKSTTIPPDAQRLKNSLGVTLIYNKVGNYGDASVDIYLENGDAGGRILTGKSTRTFVEPKYYYYPVPYAETSMNPNLKQLFGWD</sequence>
<dbReference type="SUPFAM" id="SSF48452">
    <property type="entry name" value="TPR-like"/>
    <property type="match status" value="1"/>
</dbReference>
<dbReference type="InterPro" id="IPR012944">
    <property type="entry name" value="SusD_RagB_dom"/>
</dbReference>
<dbReference type="Pfam" id="PF07980">
    <property type="entry name" value="SusD_RagB"/>
    <property type="match status" value="1"/>
</dbReference>
<feature type="domain" description="RagB/SusD" evidence="6">
    <location>
        <begin position="264"/>
        <end position="596"/>
    </location>
</feature>
<dbReference type="Gene3D" id="1.25.40.390">
    <property type="match status" value="1"/>
</dbReference>
<dbReference type="InterPro" id="IPR011990">
    <property type="entry name" value="TPR-like_helical_dom_sf"/>
</dbReference>
<evidence type="ECO:0000256" key="1">
    <source>
        <dbReference type="ARBA" id="ARBA00004442"/>
    </source>
</evidence>
<proteinExistence type="inferred from homology"/>
<accession>A0ABZ2Z804</accession>
<keyword evidence="5" id="KW-0998">Cell outer membrane</keyword>
<dbReference type="PROSITE" id="PS51257">
    <property type="entry name" value="PROKAR_LIPOPROTEIN"/>
    <property type="match status" value="1"/>
</dbReference>
<evidence type="ECO:0000256" key="4">
    <source>
        <dbReference type="ARBA" id="ARBA00023136"/>
    </source>
</evidence>
<evidence type="ECO:0000256" key="3">
    <source>
        <dbReference type="ARBA" id="ARBA00022729"/>
    </source>
</evidence>
<reference evidence="7 8" key="1">
    <citation type="submission" date="2024-03" db="EMBL/GenBank/DDBJ databases">
        <title>Chitinophaga caseinilytica sp. nov., a casein hydrolysing bacterium isolated from forest soil.</title>
        <authorList>
            <person name="Lee D.S."/>
            <person name="Han D.M."/>
            <person name="Baek J.H."/>
            <person name="Choi D.G."/>
            <person name="Jeon J.H."/>
            <person name="Jeon C.O."/>
        </authorList>
    </citation>
    <scope>NUCLEOTIDE SEQUENCE [LARGE SCALE GENOMIC DNA]</scope>
    <source>
        <strain evidence="7 8">KACC 19118</strain>
    </source>
</reference>
<evidence type="ECO:0000313" key="8">
    <source>
        <dbReference type="Proteomes" id="UP001449657"/>
    </source>
</evidence>